<feature type="compositionally biased region" description="Gly residues" evidence="1">
    <location>
        <begin position="24"/>
        <end position="42"/>
    </location>
</feature>
<dbReference type="InterPro" id="IPR025282">
    <property type="entry name" value="DUF4214"/>
</dbReference>
<evidence type="ECO:0000313" key="3">
    <source>
        <dbReference type="EMBL" id="NVN10124.1"/>
    </source>
</evidence>
<dbReference type="Pfam" id="PF13946">
    <property type="entry name" value="DUF4214"/>
    <property type="match status" value="3"/>
</dbReference>
<protein>
    <submittedName>
        <fullName evidence="3">DUF4214 domain-containing protein</fullName>
    </submittedName>
</protein>
<evidence type="ECO:0000259" key="2">
    <source>
        <dbReference type="Pfam" id="PF13946"/>
    </source>
</evidence>
<dbReference type="RefSeq" id="WP_176638908.1">
    <property type="nucleotide sequence ID" value="NZ_JABXXP010000018.1"/>
</dbReference>
<dbReference type="Gene3D" id="1.10.3130.20">
    <property type="entry name" value="Phycobilisome linker domain"/>
    <property type="match status" value="1"/>
</dbReference>
<reference evidence="3 4" key="1">
    <citation type="submission" date="2020-06" db="EMBL/GenBank/DDBJ databases">
        <title>Description of novel acetic acid bacteria.</title>
        <authorList>
            <person name="Sombolestani A."/>
        </authorList>
    </citation>
    <scope>NUCLEOTIDE SEQUENCE [LARGE SCALE GENOMIC DNA]</scope>
    <source>
        <strain evidence="3 4">LMG 31431</strain>
    </source>
</reference>
<name>A0A7Y7ITK4_9PROT</name>
<feature type="region of interest" description="Disordered" evidence="1">
    <location>
        <begin position="20"/>
        <end position="43"/>
    </location>
</feature>
<organism evidence="3 4">
    <name type="scientific">Nguyenibacter vanlangensis</name>
    <dbReference type="NCBI Taxonomy" id="1216886"/>
    <lineage>
        <taxon>Bacteria</taxon>
        <taxon>Pseudomonadati</taxon>
        <taxon>Pseudomonadota</taxon>
        <taxon>Alphaproteobacteria</taxon>
        <taxon>Acetobacterales</taxon>
        <taxon>Acetobacteraceae</taxon>
        <taxon>Nguyenibacter</taxon>
    </lineage>
</organism>
<feature type="domain" description="DUF4214" evidence="2">
    <location>
        <begin position="196"/>
        <end position="241"/>
    </location>
</feature>
<sequence>MMVAAADTSDGDGNIVVIGTPPSSGGGDISPVTGGGGGGGGSVSSDSGQHIMVYGHHVAVINGVKYLENNAGTAVLTQSSFDGTSTNATPLRLSQVDQAVQDATESELGRSPSDQDYSNAYGQLGNGSSMASVRSSIAHSQEATNDINGIWQHILGRQPDSGALNYLEDQMASGQESLGNIAYGTAHSQEATNDVNGIWTRILGRTPDSGALNYLEDQMASGQRSMNDIAYGTAHSQEATNDVNGIWTRILGRTPDSGTLNYLEDQMASGQRSMNDIAYGTAYSQESLTNINGGYQIILDRNADSGGQGFYANELAQGQSLANVFQQLATSQEAQTQIANFLSRDVGQINDSLINNGQTMLSDIAQAYQAIRNYTSEELQTAANNFSTQFNSSTNALGSLMPQTWQGWLGLASTLVLLSPLAPEAAGAEAIAGGANLLTTALDVELHTAAIFETRATVSALPDNAISALEEAKTFIPNQTGRTLQLDENTTVTQINGTKSRGAIVFQGGSDDSVINYFRKITGYNGDLNSIVKKDFGNGQKVWAVNTPEGNFALRNYSASAQRGGLDKWTIDFPEDYIQKDTDEFKFNF</sequence>
<feature type="domain" description="DUF4214" evidence="2">
    <location>
        <begin position="291"/>
        <end position="337"/>
    </location>
</feature>
<dbReference type="InterPro" id="IPR038255">
    <property type="entry name" value="PBS_linker_sf"/>
</dbReference>
<comment type="caution">
    <text evidence="3">The sequence shown here is derived from an EMBL/GenBank/DDBJ whole genome shotgun (WGS) entry which is preliminary data.</text>
</comment>
<dbReference type="EMBL" id="JABXXP010000018">
    <property type="protein sequence ID" value="NVN10124.1"/>
    <property type="molecule type" value="Genomic_DNA"/>
</dbReference>
<dbReference type="Proteomes" id="UP000534870">
    <property type="component" value="Unassembled WGS sequence"/>
</dbReference>
<proteinExistence type="predicted"/>
<feature type="domain" description="DUF4214" evidence="2">
    <location>
        <begin position="148"/>
        <end position="193"/>
    </location>
</feature>
<gene>
    <name evidence="3" type="ORF">HUK84_03000</name>
</gene>
<accession>A0A7Y7ITK4</accession>
<evidence type="ECO:0000313" key="4">
    <source>
        <dbReference type="Proteomes" id="UP000534870"/>
    </source>
</evidence>
<evidence type="ECO:0000256" key="1">
    <source>
        <dbReference type="SAM" id="MobiDB-lite"/>
    </source>
</evidence>
<dbReference type="AlphaFoldDB" id="A0A7Y7ITK4"/>